<keyword evidence="2" id="KW-1185">Reference proteome</keyword>
<reference evidence="1" key="1">
    <citation type="journal article" date="2014" name="Int. J. Syst. Evol. Microbiol.">
        <title>Complete genome sequence of Corynebacterium casei LMG S-19264T (=DSM 44701T), isolated from a smear-ripened cheese.</title>
        <authorList>
            <consortium name="US DOE Joint Genome Institute (JGI-PGF)"/>
            <person name="Walter F."/>
            <person name="Albersmeier A."/>
            <person name="Kalinowski J."/>
            <person name="Ruckert C."/>
        </authorList>
    </citation>
    <scope>NUCLEOTIDE SEQUENCE</scope>
    <source>
        <strain evidence="1">JCM 4988</strain>
    </source>
</reference>
<gene>
    <name evidence="1" type="ORF">GCM10010387_15850</name>
</gene>
<proteinExistence type="predicted"/>
<reference evidence="1" key="2">
    <citation type="submission" date="2020-09" db="EMBL/GenBank/DDBJ databases">
        <authorList>
            <person name="Sun Q."/>
            <person name="Ohkuma M."/>
        </authorList>
    </citation>
    <scope>NUCLEOTIDE SEQUENCE</scope>
    <source>
        <strain evidence="1">JCM 4988</strain>
    </source>
</reference>
<dbReference type="RefSeq" id="WP_190122205.1">
    <property type="nucleotide sequence ID" value="NZ_BMWG01000003.1"/>
</dbReference>
<evidence type="ECO:0000313" key="1">
    <source>
        <dbReference type="EMBL" id="GGZ23491.1"/>
    </source>
</evidence>
<accession>A0A918PWM6</accession>
<protein>
    <submittedName>
        <fullName evidence="1">Uncharacterized protein</fullName>
    </submittedName>
</protein>
<dbReference type="AlphaFoldDB" id="A0A918PWM6"/>
<evidence type="ECO:0000313" key="2">
    <source>
        <dbReference type="Proteomes" id="UP000630936"/>
    </source>
</evidence>
<dbReference type="Proteomes" id="UP000630936">
    <property type="component" value="Unassembled WGS sequence"/>
</dbReference>
<dbReference type="EMBL" id="BMWG01000003">
    <property type="protein sequence ID" value="GGZ23491.1"/>
    <property type="molecule type" value="Genomic_DNA"/>
</dbReference>
<name>A0A918PWM6_9ACTN</name>
<organism evidence="1 2">
    <name type="scientific">Streptomyces inusitatus</name>
    <dbReference type="NCBI Taxonomy" id="68221"/>
    <lineage>
        <taxon>Bacteria</taxon>
        <taxon>Bacillati</taxon>
        <taxon>Actinomycetota</taxon>
        <taxon>Actinomycetes</taxon>
        <taxon>Kitasatosporales</taxon>
        <taxon>Streptomycetaceae</taxon>
        <taxon>Streptomyces</taxon>
    </lineage>
</organism>
<sequence>MTTQPTPEDDYVYNPFPPEFVSDEPMEVSGRDMGYLIPWMRAQLTAQARHDDNSDLCQALTAILRQASQTYGTEPGNQETCVCRG</sequence>
<comment type="caution">
    <text evidence="1">The sequence shown here is derived from an EMBL/GenBank/DDBJ whole genome shotgun (WGS) entry which is preliminary data.</text>
</comment>